<dbReference type="EMBL" id="KK583267">
    <property type="protein sequence ID" value="KDO22498.1"/>
    <property type="molecule type" value="Genomic_DNA"/>
</dbReference>
<dbReference type="RefSeq" id="XP_012206746.1">
    <property type="nucleotide sequence ID" value="XM_012351356.1"/>
</dbReference>
<proteinExistence type="predicted"/>
<keyword evidence="2" id="KW-0732">Signal</keyword>
<dbReference type="OrthoDB" id="57998at2759"/>
<organism evidence="3 4">
    <name type="scientific">Saprolegnia parasitica (strain CBS 223.65)</name>
    <dbReference type="NCBI Taxonomy" id="695850"/>
    <lineage>
        <taxon>Eukaryota</taxon>
        <taxon>Sar</taxon>
        <taxon>Stramenopiles</taxon>
        <taxon>Oomycota</taxon>
        <taxon>Saprolegniomycetes</taxon>
        <taxon>Saprolegniales</taxon>
        <taxon>Saprolegniaceae</taxon>
        <taxon>Saprolegnia</taxon>
    </lineage>
</organism>
<feature type="signal peptide" evidence="2">
    <location>
        <begin position="1"/>
        <end position="17"/>
    </location>
</feature>
<accession>A0A067BW32</accession>
<dbReference type="GeneID" id="24133703"/>
<evidence type="ECO:0000256" key="1">
    <source>
        <dbReference type="SAM" id="MobiDB-lite"/>
    </source>
</evidence>
<reference evidence="3 4" key="1">
    <citation type="journal article" date="2013" name="PLoS Genet.">
        <title>Distinctive expansion of potential virulence genes in the genome of the oomycete fish pathogen Saprolegnia parasitica.</title>
        <authorList>
            <person name="Jiang R.H."/>
            <person name="de Bruijn I."/>
            <person name="Haas B.J."/>
            <person name="Belmonte R."/>
            <person name="Lobach L."/>
            <person name="Christie J."/>
            <person name="van den Ackerveken G."/>
            <person name="Bottin A."/>
            <person name="Bulone V."/>
            <person name="Diaz-Moreno S.M."/>
            <person name="Dumas B."/>
            <person name="Fan L."/>
            <person name="Gaulin E."/>
            <person name="Govers F."/>
            <person name="Grenville-Briggs L.J."/>
            <person name="Horner N.R."/>
            <person name="Levin J.Z."/>
            <person name="Mammella M."/>
            <person name="Meijer H.J."/>
            <person name="Morris P."/>
            <person name="Nusbaum C."/>
            <person name="Oome S."/>
            <person name="Phillips A.J."/>
            <person name="van Rooyen D."/>
            <person name="Rzeszutek E."/>
            <person name="Saraiva M."/>
            <person name="Secombes C.J."/>
            <person name="Seidl M.F."/>
            <person name="Snel B."/>
            <person name="Stassen J.H."/>
            <person name="Sykes S."/>
            <person name="Tripathy S."/>
            <person name="van den Berg H."/>
            <person name="Vega-Arreguin J.C."/>
            <person name="Wawra S."/>
            <person name="Young S.K."/>
            <person name="Zeng Q."/>
            <person name="Dieguez-Uribeondo J."/>
            <person name="Russ C."/>
            <person name="Tyler B.M."/>
            <person name="van West P."/>
        </authorList>
    </citation>
    <scope>NUCLEOTIDE SEQUENCE [LARGE SCALE GENOMIC DNA]</scope>
    <source>
        <strain evidence="3 4">CBS 223.65</strain>
    </source>
</reference>
<dbReference type="InterPro" id="IPR010530">
    <property type="entry name" value="B12D"/>
</dbReference>
<evidence type="ECO:0000256" key="2">
    <source>
        <dbReference type="SAM" id="SignalP"/>
    </source>
</evidence>
<sequence length="230" mass="24391">MISIVRALLLMTVAVAATPCTSTQKAQMLSAITNDAQWAACQKATAPYDFYKSLTQVSPAPTSAQMQLFASTPACAAVYADFQASLKAANCDEIKAMIGLEYAPFVQLTSPPTDTTVASAPATPMSKAVATPAAPSSMPAPTMATSAAPTAWLRDTAAWPVIGVIVGACALAGGASVRYLTSCPHVHWNKENRGSPIRDNVNESSWNSHRNPIRLMSDNRINTFQEKSRQ</sequence>
<feature type="chain" id="PRO_5001633818" evidence="2">
    <location>
        <begin position="18"/>
        <end position="230"/>
    </location>
</feature>
<evidence type="ECO:0000313" key="4">
    <source>
        <dbReference type="Proteomes" id="UP000030745"/>
    </source>
</evidence>
<protein>
    <submittedName>
        <fullName evidence="3">Uncharacterized protein</fullName>
    </submittedName>
</protein>
<keyword evidence="4" id="KW-1185">Reference proteome</keyword>
<evidence type="ECO:0000313" key="3">
    <source>
        <dbReference type="EMBL" id="KDO22498.1"/>
    </source>
</evidence>
<dbReference type="Proteomes" id="UP000030745">
    <property type="component" value="Unassembled WGS sequence"/>
</dbReference>
<dbReference type="VEuPathDB" id="FungiDB:SPRG_11682"/>
<feature type="region of interest" description="Disordered" evidence="1">
    <location>
        <begin position="191"/>
        <end position="214"/>
    </location>
</feature>
<name>A0A067BW32_SAPPC</name>
<dbReference type="AlphaFoldDB" id="A0A067BW32"/>
<dbReference type="Pfam" id="PF06522">
    <property type="entry name" value="B12D"/>
    <property type="match status" value="1"/>
</dbReference>
<dbReference type="KEGG" id="spar:SPRG_11682"/>
<gene>
    <name evidence="3" type="ORF">SPRG_11682</name>
</gene>